<proteinExistence type="inferred from homology"/>
<evidence type="ECO:0000256" key="3">
    <source>
        <dbReference type="ARBA" id="ARBA00023306"/>
    </source>
</evidence>
<dbReference type="InterPro" id="IPR046965">
    <property type="entry name" value="Cyclin_A/B-like"/>
</dbReference>
<dbReference type="InterPro" id="IPR036915">
    <property type="entry name" value="Cyclin-like_sf"/>
</dbReference>
<dbReference type="GO" id="GO:0016538">
    <property type="term" value="F:cyclin-dependent protein serine/threonine kinase regulator activity"/>
    <property type="evidence" value="ECO:0007669"/>
    <property type="project" value="InterPro"/>
</dbReference>
<organism evidence="6 7">
    <name type="scientific">Capsicum annuum</name>
    <name type="common">Capsicum pepper</name>
    <dbReference type="NCBI Taxonomy" id="4072"/>
    <lineage>
        <taxon>Eukaryota</taxon>
        <taxon>Viridiplantae</taxon>
        <taxon>Streptophyta</taxon>
        <taxon>Embryophyta</taxon>
        <taxon>Tracheophyta</taxon>
        <taxon>Spermatophyta</taxon>
        <taxon>Magnoliopsida</taxon>
        <taxon>eudicotyledons</taxon>
        <taxon>Gunneridae</taxon>
        <taxon>Pentapetalae</taxon>
        <taxon>asterids</taxon>
        <taxon>lamiids</taxon>
        <taxon>Solanales</taxon>
        <taxon>Solanaceae</taxon>
        <taxon>Solanoideae</taxon>
        <taxon>Capsiceae</taxon>
        <taxon>Capsicum</taxon>
    </lineage>
</organism>
<reference evidence="6 7" key="2">
    <citation type="journal article" date="2017" name="Genome Biol.">
        <title>New reference genome sequences of hot pepper reveal the massive evolution of plant disease-resistance genes by retroduplication.</title>
        <authorList>
            <person name="Kim S."/>
            <person name="Park J."/>
            <person name="Yeom S.I."/>
            <person name="Kim Y.M."/>
            <person name="Seo E."/>
            <person name="Kim K.T."/>
            <person name="Kim M.S."/>
            <person name="Lee J.M."/>
            <person name="Cheong K."/>
            <person name="Shin H.S."/>
            <person name="Kim S.B."/>
            <person name="Han K."/>
            <person name="Lee J."/>
            <person name="Park M."/>
            <person name="Lee H.A."/>
            <person name="Lee H.Y."/>
            <person name="Lee Y."/>
            <person name="Oh S."/>
            <person name="Lee J.H."/>
            <person name="Choi E."/>
            <person name="Choi E."/>
            <person name="Lee S.E."/>
            <person name="Jeon J."/>
            <person name="Kim H."/>
            <person name="Choi G."/>
            <person name="Song H."/>
            <person name="Lee J."/>
            <person name="Lee S.C."/>
            <person name="Kwon J.K."/>
            <person name="Lee H.Y."/>
            <person name="Koo N."/>
            <person name="Hong Y."/>
            <person name="Kim R.W."/>
            <person name="Kang W.H."/>
            <person name="Huh J.H."/>
            <person name="Kang B.C."/>
            <person name="Yang T.J."/>
            <person name="Lee Y.H."/>
            <person name="Bennetzen J.L."/>
            <person name="Choi D."/>
        </authorList>
    </citation>
    <scope>NUCLEOTIDE SEQUENCE [LARGE SCALE GENOMIC DNA]</scope>
    <source>
        <strain evidence="7">cv. CM334</strain>
    </source>
</reference>
<dbReference type="AlphaFoldDB" id="A0A2G2ZNW9"/>
<comment type="similarity">
    <text evidence="4">Belongs to the cyclin family.</text>
</comment>
<dbReference type="SUPFAM" id="SSF47954">
    <property type="entry name" value="Cyclin-like"/>
    <property type="match status" value="1"/>
</dbReference>
<dbReference type="PIRSF" id="PIRSF001771">
    <property type="entry name" value="Cyclin_A_B_D_E"/>
    <property type="match status" value="1"/>
</dbReference>
<dbReference type="PROSITE" id="PS00292">
    <property type="entry name" value="CYCLINS"/>
    <property type="match status" value="1"/>
</dbReference>
<dbReference type="InterPro" id="IPR013763">
    <property type="entry name" value="Cyclin-like_dom"/>
</dbReference>
<dbReference type="GO" id="GO:0051301">
    <property type="term" value="P:cell division"/>
    <property type="evidence" value="ECO:0007669"/>
    <property type="project" value="UniProtKB-KW"/>
</dbReference>
<feature type="domain" description="Cyclin-like" evidence="5">
    <location>
        <begin position="133"/>
        <end position="213"/>
    </location>
</feature>
<dbReference type="InterPro" id="IPR048258">
    <property type="entry name" value="Cyclins_cyclin-box"/>
</dbReference>
<dbReference type="OMA" id="MAVNIKG"/>
<dbReference type="InterPro" id="IPR006671">
    <property type="entry name" value="Cyclin_N"/>
</dbReference>
<keyword evidence="2 4" id="KW-0195">Cyclin</keyword>
<dbReference type="Gramene" id="PHT83676">
    <property type="protein sequence ID" value="PHT83676"/>
    <property type="gene ID" value="T459_12119"/>
</dbReference>
<evidence type="ECO:0000256" key="1">
    <source>
        <dbReference type="ARBA" id="ARBA00022618"/>
    </source>
</evidence>
<evidence type="ECO:0000313" key="7">
    <source>
        <dbReference type="Proteomes" id="UP000222542"/>
    </source>
</evidence>
<evidence type="ECO:0000259" key="5">
    <source>
        <dbReference type="SMART" id="SM00385"/>
    </source>
</evidence>
<protein>
    <submittedName>
        <fullName evidence="6">G2/mitotic-specific cyclin S13-7</fullName>
    </submittedName>
</protein>
<dbReference type="GO" id="GO:0044772">
    <property type="term" value="P:mitotic cell cycle phase transition"/>
    <property type="evidence" value="ECO:0007669"/>
    <property type="project" value="InterPro"/>
</dbReference>
<dbReference type="SMART" id="SM00385">
    <property type="entry name" value="CYCLIN"/>
    <property type="match status" value="1"/>
</dbReference>
<dbReference type="STRING" id="4072.A0A2G2ZNW9"/>
<dbReference type="Pfam" id="PF00134">
    <property type="entry name" value="Cyclin_N"/>
    <property type="match status" value="1"/>
</dbReference>
<gene>
    <name evidence="6" type="ORF">T459_12119</name>
</gene>
<dbReference type="Gene3D" id="1.10.472.10">
    <property type="entry name" value="Cyclin-like"/>
    <property type="match status" value="1"/>
</dbReference>
<comment type="caution">
    <text evidence="6">The sequence shown here is derived from an EMBL/GenBank/DDBJ whole genome shotgun (WGS) entry which is preliminary data.</text>
</comment>
<dbReference type="PANTHER" id="PTHR10177">
    <property type="entry name" value="CYCLINS"/>
    <property type="match status" value="1"/>
</dbReference>
<sequence>MAAEGRNRKALGDIGNLVVGRGVKGKPLPQKFMAVNIKGENIAQKVHAERKPAQKNAIIKPRPGEIIVISPDTRAKLMEENMQRKNQAAEDISKKKSTLTLTLTAQSKSETRVHDYIDSQPKISKNMRAILIDWLIEFHHKFELNPKTFYLTINIVDRYLAVETASRRELQLVGISAMLIASKYEEIWALKVNDFVCISNKTYSHEQVLTMEK</sequence>
<evidence type="ECO:0000313" key="6">
    <source>
        <dbReference type="EMBL" id="PHT83676.1"/>
    </source>
</evidence>
<evidence type="ECO:0000256" key="2">
    <source>
        <dbReference type="ARBA" id="ARBA00023127"/>
    </source>
</evidence>
<keyword evidence="1" id="KW-0132">Cell division</keyword>
<accession>A0A2G2ZNW9</accession>
<keyword evidence="3" id="KW-0131">Cell cycle</keyword>
<reference evidence="6 7" key="1">
    <citation type="journal article" date="2014" name="Nat. Genet.">
        <title>Genome sequence of the hot pepper provides insights into the evolution of pungency in Capsicum species.</title>
        <authorList>
            <person name="Kim S."/>
            <person name="Park M."/>
            <person name="Yeom S.I."/>
            <person name="Kim Y.M."/>
            <person name="Lee J.M."/>
            <person name="Lee H.A."/>
            <person name="Seo E."/>
            <person name="Choi J."/>
            <person name="Cheong K."/>
            <person name="Kim K.T."/>
            <person name="Jung K."/>
            <person name="Lee G.W."/>
            <person name="Oh S.K."/>
            <person name="Bae C."/>
            <person name="Kim S.B."/>
            <person name="Lee H.Y."/>
            <person name="Kim S.Y."/>
            <person name="Kim M.S."/>
            <person name="Kang B.C."/>
            <person name="Jo Y.D."/>
            <person name="Yang H.B."/>
            <person name="Jeong H.J."/>
            <person name="Kang W.H."/>
            <person name="Kwon J.K."/>
            <person name="Shin C."/>
            <person name="Lim J.Y."/>
            <person name="Park J.H."/>
            <person name="Huh J.H."/>
            <person name="Kim J.S."/>
            <person name="Kim B.D."/>
            <person name="Cohen O."/>
            <person name="Paran I."/>
            <person name="Suh M.C."/>
            <person name="Lee S.B."/>
            <person name="Kim Y.K."/>
            <person name="Shin Y."/>
            <person name="Noh S.J."/>
            <person name="Park J."/>
            <person name="Seo Y.S."/>
            <person name="Kwon S.Y."/>
            <person name="Kim H.A."/>
            <person name="Park J.M."/>
            <person name="Kim H.J."/>
            <person name="Choi S.B."/>
            <person name="Bosland P.W."/>
            <person name="Reeves G."/>
            <person name="Jo S.H."/>
            <person name="Lee B.W."/>
            <person name="Cho H.T."/>
            <person name="Choi H.S."/>
            <person name="Lee M.S."/>
            <person name="Yu Y."/>
            <person name="Do Choi Y."/>
            <person name="Park B.S."/>
            <person name="van Deynze A."/>
            <person name="Ashrafi H."/>
            <person name="Hill T."/>
            <person name="Kim W.T."/>
            <person name="Pai H.S."/>
            <person name="Ahn H.K."/>
            <person name="Yeam I."/>
            <person name="Giovannoni J.J."/>
            <person name="Rose J.K."/>
            <person name="Sorensen I."/>
            <person name="Lee S.J."/>
            <person name="Kim R.W."/>
            <person name="Choi I.Y."/>
            <person name="Choi B.S."/>
            <person name="Lim J.S."/>
            <person name="Lee Y.H."/>
            <person name="Choi D."/>
        </authorList>
    </citation>
    <scope>NUCLEOTIDE SEQUENCE [LARGE SCALE GENOMIC DNA]</scope>
    <source>
        <strain evidence="7">cv. CM334</strain>
    </source>
</reference>
<evidence type="ECO:0000256" key="4">
    <source>
        <dbReference type="RuleBase" id="RU000383"/>
    </source>
</evidence>
<dbReference type="Proteomes" id="UP000222542">
    <property type="component" value="Unassembled WGS sequence"/>
</dbReference>
<name>A0A2G2ZNW9_CAPAN</name>
<keyword evidence="7" id="KW-1185">Reference proteome</keyword>
<dbReference type="EMBL" id="AYRZ02000004">
    <property type="protein sequence ID" value="PHT83676.1"/>
    <property type="molecule type" value="Genomic_DNA"/>
</dbReference>
<dbReference type="InterPro" id="IPR039361">
    <property type="entry name" value="Cyclin"/>
</dbReference>
<dbReference type="FunFam" id="1.10.472.10:FF:000001">
    <property type="entry name" value="G2/mitotic-specific cyclin"/>
    <property type="match status" value="1"/>
</dbReference>